<reference evidence="2" key="2">
    <citation type="journal article" date="2023" name="Commun. Biol.">
        <title>Intrasexual cuticular hydrocarbon dimorphism in a wasp sheds light on hydrocarbon biosynthesis genes in Hymenoptera.</title>
        <authorList>
            <person name="Moris V.C."/>
            <person name="Podsiadlowski L."/>
            <person name="Martin S."/>
            <person name="Oeyen J.P."/>
            <person name="Donath A."/>
            <person name="Petersen M."/>
            <person name="Wilbrandt J."/>
            <person name="Misof B."/>
            <person name="Liedtke D."/>
            <person name="Thamm M."/>
            <person name="Scheiner R."/>
            <person name="Schmitt T."/>
            <person name="Niehuis O."/>
        </authorList>
    </citation>
    <scope>NUCLEOTIDE SEQUENCE</scope>
    <source>
        <strain evidence="2">GBR_01_08_01A</strain>
    </source>
</reference>
<keyword evidence="3" id="KW-1185">Reference proteome</keyword>
<accession>A0AAD9RGY4</accession>
<dbReference type="Proteomes" id="UP001258017">
    <property type="component" value="Unassembled WGS sequence"/>
</dbReference>
<evidence type="ECO:0000313" key="3">
    <source>
        <dbReference type="Proteomes" id="UP001258017"/>
    </source>
</evidence>
<gene>
    <name evidence="2" type="ORF">KPH14_010821</name>
</gene>
<evidence type="ECO:0000256" key="1">
    <source>
        <dbReference type="SAM" id="MobiDB-lite"/>
    </source>
</evidence>
<sequence>MAACSCPVHSARVTGAATNRRRRSSIEDTTRTRRAFPVSPTSSTSSTSSKVARETERCTTTTTIRVPTPSTRRTRL</sequence>
<organism evidence="2 3">
    <name type="scientific">Odynerus spinipes</name>
    <dbReference type="NCBI Taxonomy" id="1348599"/>
    <lineage>
        <taxon>Eukaryota</taxon>
        <taxon>Metazoa</taxon>
        <taxon>Ecdysozoa</taxon>
        <taxon>Arthropoda</taxon>
        <taxon>Hexapoda</taxon>
        <taxon>Insecta</taxon>
        <taxon>Pterygota</taxon>
        <taxon>Neoptera</taxon>
        <taxon>Endopterygota</taxon>
        <taxon>Hymenoptera</taxon>
        <taxon>Apocrita</taxon>
        <taxon>Aculeata</taxon>
        <taxon>Vespoidea</taxon>
        <taxon>Vespidae</taxon>
        <taxon>Eumeninae</taxon>
        <taxon>Odynerus</taxon>
    </lineage>
</organism>
<reference evidence="2" key="1">
    <citation type="submission" date="2021-08" db="EMBL/GenBank/DDBJ databases">
        <authorList>
            <person name="Misof B."/>
            <person name="Oliver O."/>
            <person name="Podsiadlowski L."/>
            <person name="Donath A."/>
            <person name="Peters R."/>
            <person name="Mayer C."/>
            <person name="Rust J."/>
            <person name="Gunkel S."/>
            <person name="Lesny P."/>
            <person name="Martin S."/>
            <person name="Oeyen J.P."/>
            <person name="Petersen M."/>
            <person name="Panagiotis P."/>
            <person name="Wilbrandt J."/>
            <person name="Tanja T."/>
        </authorList>
    </citation>
    <scope>NUCLEOTIDE SEQUENCE</scope>
    <source>
        <strain evidence="2">GBR_01_08_01A</strain>
        <tissue evidence="2">Thorax + abdomen</tissue>
    </source>
</reference>
<proteinExistence type="predicted"/>
<feature type="region of interest" description="Disordered" evidence="1">
    <location>
        <begin position="1"/>
        <end position="76"/>
    </location>
</feature>
<dbReference type="EMBL" id="JAIFRP010000084">
    <property type="protein sequence ID" value="KAK2579517.1"/>
    <property type="molecule type" value="Genomic_DNA"/>
</dbReference>
<feature type="compositionally biased region" description="Low complexity" evidence="1">
    <location>
        <begin position="39"/>
        <end position="49"/>
    </location>
</feature>
<comment type="caution">
    <text evidence="2">The sequence shown here is derived from an EMBL/GenBank/DDBJ whole genome shotgun (WGS) entry which is preliminary data.</text>
</comment>
<protein>
    <submittedName>
        <fullName evidence="2">Uncharacterized protein</fullName>
    </submittedName>
</protein>
<feature type="compositionally biased region" description="Low complexity" evidence="1">
    <location>
        <begin position="58"/>
        <end position="76"/>
    </location>
</feature>
<name>A0AAD9RGY4_9HYME</name>
<dbReference type="AlphaFoldDB" id="A0AAD9RGY4"/>
<evidence type="ECO:0000313" key="2">
    <source>
        <dbReference type="EMBL" id="KAK2579517.1"/>
    </source>
</evidence>